<gene>
    <name evidence="10" type="ORF">MEDL_42691</name>
</gene>
<comment type="subcellular location">
    <subcellularLocation>
        <location evidence="1">Nucleus</location>
    </subcellularLocation>
</comment>
<feature type="domain" description="C2H2-type" evidence="9">
    <location>
        <begin position="64"/>
        <end position="92"/>
    </location>
</feature>
<dbReference type="OrthoDB" id="40579at2759"/>
<dbReference type="SMART" id="SM00355">
    <property type="entry name" value="ZnF_C2H2"/>
    <property type="match status" value="4"/>
</dbReference>
<proteinExistence type="predicted"/>
<keyword evidence="4 7" id="KW-0863">Zinc-finger</keyword>
<evidence type="ECO:0000256" key="4">
    <source>
        <dbReference type="ARBA" id="ARBA00022771"/>
    </source>
</evidence>
<dbReference type="PROSITE" id="PS00028">
    <property type="entry name" value="ZINC_FINGER_C2H2_1"/>
    <property type="match status" value="3"/>
</dbReference>
<name>A0A8S3TEE2_MYTED</name>
<reference evidence="10" key="1">
    <citation type="submission" date="2021-03" db="EMBL/GenBank/DDBJ databases">
        <authorList>
            <person name="Bekaert M."/>
        </authorList>
    </citation>
    <scope>NUCLEOTIDE SEQUENCE</scope>
</reference>
<comment type="caution">
    <text evidence="10">The sequence shown here is derived from an EMBL/GenBank/DDBJ whole genome shotgun (WGS) entry which is preliminary data.</text>
</comment>
<evidence type="ECO:0000256" key="5">
    <source>
        <dbReference type="ARBA" id="ARBA00022833"/>
    </source>
</evidence>
<keyword evidence="3" id="KW-0677">Repeat</keyword>
<evidence type="ECO:0000313" key="11">
    <source>
        <dbReference type="Proteomes" id="UP000683360"/>
    </source>
</evidence>
<dbReference type="AlphaFoldDB" id="A0A8S3TEE2"/>
<dbReference type="InterPro" id="IPR036236">
    <property type="entry name" value="Znf_C2H2_sf"/>
</dbReference>
<evidence type="ECO:0000256" key="6">
    <source>
        <dbReference type="ARBA" id="ARBA00023242"/>
    </source>
</evidence>
<dbReference type="PANTHER" id="PTHR24406">
    <property type="entry name" value="TRANSCRIPTIONAL REPRESSOR CTCFL-RELATED"/>
    <property type="match status" value="1"/>
</dbReference>
<dbReference type="GO" id="GO:0005634">
    <property type="term" value="C:nucleus"/>
    <property type="evidence" value="ECO:0007669"/>
    <property type="project" value="UniProtKB-SubCell"/>
</dbReference>
<dbReference type="SUPFAM" id="SSF57667">
    <property type="entry name" value="beta-beta-alpha zinc fingers"/>
    <property type="match status" value="2"/>
</dbReference>
<feature type="domain" description="C2H2-type" evidence="9">
    <location>
        <begin position="93"/>
        <end position="115"/>
    </location>
</feature>
<evidence type="ECO:0000256" key="3">
    <source>
        <dbReference type="ARBA" id="ARBA00022737"/>
    </source>
</evidence>
<feature type="domain" description="C2H2-type" evidence="9">
    <location>
        <begin position="121"/>
        <end position="149"/>
    </location>
</feature>
<evidence type="ECO:0000256" key="1">
    <source>
        <dbReference type="ARBA" id="ARBA00004123"/>
    </source>
</evidence>
<evidence type="ECO:0000256" key="2">
    <source>
        <dbReference type="ARBA" id="ARBA00022723"/>
    </source>
</evidence>
<evidence type="ECO:0000259" key="9">
    <source>
        <dbReference type="PROSITE" id="PS50157"/>
    </source>
</evidence>
<keyword evidence="6" id="KW-0539">Nucleus</keyword>
<evidence type="ECO:0000256" key="7">
    <source>
        <dbReference type="PROSITE-ProRule" id="PRU00024"/>
    </source>
</evidence>
<dbReference type="PROSITE" id="PS50157">
    <property type="entry name" value="ZINC_FINGER_C2H2_2"/>
    <property type="match status" value="3"/>
</dbReference>
<evidence type="ECO:0000313" key="10">
    <source>
        <dbReference type="EMBL" id="CAG2229877.1"/>
    </source>
</evidence>
<dbReference type="Gene3D" id="3.30.160.60">
    <property type="entry name" value="Classic Zinc Finger"/>
    <property type="match status" value="2"/>
</dbReference>
<accession>A0A8S3TEE2</accession>
<keyword evidence="11" id="KW-1185">Reference proteome</keyword>
<dbReference type="Proteomes" id="UP000683360">
    <property type="component" value="Unassembled WGS sequence"/>
</dbReference>
<dbReference type="InterPro" id="IPR000315">
    <property type="entry name" value="Znf_B-box"/>
</dbReference>
<dbReference type="InterPro" id="IPR050888">
    <property type="entry name" value="ZnF_C2H2-type_TF"/>
</dbReference>
<dbReference type="Pfam" id="PF00096">
    <property type="entry name" value="zf-C2H2"/>
    <property type="match status" value="3"/>
</dbReference>
<protein>
    <submittedName>
        <fullName evidence="10">Uncharacterized protein</fullName>
    </submittedName>
</protein>
<evidence type="ECO:0000259" key="8">
    <source>
        <dbReference type="PROSITE" id="PS50119"/>
    </source>
</evidence>
<feature type="domain" description="B box-type" evidence="8">
    <location>
        <begin position="173"/>
        <end position="220"/>
    </location>
</feature>
<keyword evidence="2" id="KW-0479">Metal-binding</keyword>
<dbReference type="PROSITE" id="PS50119">
    <property type="entry name" value="ZF_BBOX"/>
    <property type="match status" value="1"/>
</dbReference>
<dbReference type="GO" id="GO:0008270">
    <property type="term" value="F:zinc ion binding"/>
    <property type="evidence" value="ECO:0007669"/>
    <property type="project" value="UniProtKB-KW"/>
</dbReference>
<organism evidence="10 11">
    <name type="scientific">Mytilus edulis</name>
    <name type="common">Blue mussel</name>
    <dbReference type="NCBI Taxonomy" id="6550"/>
    <lineage>
        <taxon>Eukaryota</taxon>
        <taxon>Metazoa</taxon>
        <taxon>Spiralia</taxon>
        <taxon>Lophotrochozoa</taxon>
        <taxon>Mollusca</taxon>
        <taxon>Bivalvia</taxon>
        <taxon>Autobranchia</taxon>
        <taxon>Pteriomorphia</taxon>
        <taxon>Mytilida</taxon>
        <taxon>Mytiloidea</taxon>
        <taxon>Mytilidae</taxon>
        <taxon>Mytilinae</taxon>
        <taxon>Mytilus</taxon>
    </lineage>
</organism>
<sequence length="331" mass="38371">MVDSFIVNALDESLEVEEEVETEPSSMHCCTFCSYSSKYKQNVKRHTQNAHAPNNAETKHFTMYLCDQCGMVFKTASGLNIHYKGKHTQEFRFKCKVCDRGFNTLWNYRGHITTHEPVLRHRCDVCDKTFAYKETLKQHITSVHTNETSTNMRSFIQFTEIFKGTFPCSTWWKRTQVCNYCHTNEDSQISCFCDVCKIFICDNCVIEHRMKNRNHSYIYQPEILRGYKLANSWERRLHYYEIIDLKFVTADIVVILELKKLCTYNLIGGLINSFTITPDQEDRSSRIACINDCKIAVTVPSNNIIKIVTIITPPITDLGTPEGTNMTGNHM</sequence>
<keyword evidence="5" id="KW-0862">Zinc</keyword>
<dbReference type="InterPro" id="IPR013087">
    <property type="entry name" value="Znf_C2H2_type"/>
</dbReference>
<dbReference type="EMBL" id="CAJPWZ010002038">
    <property type="protein sequence ID" value="CAG2229877.1"/>
    <property type="molecule type" value="Genomic_DNA"/>
</dbReference>